<dbReference type="Proteomes" id="UP000629098">
    <property type="component" value="Unassembled WGS sequence"/>
</dbReference>
<dbReference type="AlphaFoldDB" id="A0A8J6XLN5"/>
<accession>A0A8J6XLN5</accession>
<sequence length="229" mass="27176">MTQQSTEWTDKHEQFCFQNRIPNAAKILWQWLLRQGKLATEIEPDLSEFNNWVEKWRGKKYSHHYLKKMFNLLVECRVIGVLKQFCWKIYRIIIKPLEWLDPPKKREKKLHNSNSSYNSQPSNDQYTVAGNEQQQHSNICENQALLADTGIVYDDNQKEVLDRPINEIKIALALFEIRGGFEKIQNPEGWIRACLVNRYWESTRNYNLLLAKFGNLTTWNELFPDAINT</sequence>
<evidence type="ECO:0000256" key="1">
    <source>
        <dbReference type="SAM" id="MobiDB-lite"/>
    </source>
</evidence>
<feature type="region of interest" description="Disordered" evidence="1">
    <location>
        <begin position="108"/>
        <end position="132"/>
    </location>
</feature>
<protein>
    <submittedName>
        <fullName evidence="2">Uncharacterized protein</fullName>
    </submittedName>
</protein>
<organism evidence="2 3">
    <name type="scientific">Iningainema tapete BLCC-T55</name>
    <dbReference type="NCBI Taxonomy" id="2748662"/>
    <lineage>
        <taxon>Bacteria</taxon>
        <taxon>Bacillati</taxon>
        <taxon>Cyanobacteriota</taxon>
        <taxon>Cyanophyceae</taxon>
        <taxon>Nostocales</taxon>
        <taxon>Scytonemataceae</taxon>
        <taxon>Iningainema tapete</taxon>
    </lineage>
</organism>
<proteinExistence type="predicted"/>
<name>A0A8J6XLN5_9CYAN</name>
<feature type="compositionally biased region" description="Low complexity" evidence="1">
    <location>
        <begin position="112"/>
        <end position="123"/>
    </location>
</feature>
<evidence type="ECO:0000313" key="3">
    <source>
        <dbReference type="Proteomes" id="UP000629098"/>
    </source>
</evidence>
<reference evidence="2" key="1">
    <citation type="submission" date="2020-09" db="EMBL/GenBank/DDBJ databases">
        <title>Iningainema tapete sp. nov. (Scytonemataceae, Cyanobacteria) from greenhouses in central Florida (USA) produces two types of nodularin with biosynthetic potential for microcystin-LR and anabaenopeptins.</title>
        <authorList>
            <person name="Berthold D.E."/>
            <person name="Lefler F.W."/>
            <person name="Huang I.-S."/>
            <person name="Abdulla H."/>
            <person name="Zimba P.V."/>
            <person name="Laughinghouse H.D. IV."/>
        </authorList>
    </citation>
    <scope>NUCLEOTIDE SEQUENCE</scope>
    <source>
        <strain evidence="2">BLCCT55</strain>
    </source>
</reference>
<gene>
    <name evidence="2" type="ORF">ICL16_14170</name>
</gene>
<dbReference type="RefSeq" id="WP_190828656.1">
    <property type="nucleotide sequence ID" value="NZ_CAWPPI010000050.1"/>
</dbReference>
<comment type="caution">
    <text evidence="2">The sequence shown here is derived from an EMBL/GenBank/DDBJ whole genome shotgun (WGS) entry which is preliminary data.</text>
</comment>
<keyword evidence="3" id="KW-1185">Reference proteome</keyword>
<evidence type="ECO:0000313" key="2">
    <source>
        <dbReference type="EMBL" id="MBD2773181.1"/>
    </source>
</evidence>
<dbReference type="EMBL" id="JACXAE010000050">
    <property type="protein sequence ID" value="MBD2773181.1"/>
    <property type="molecule type" value="Genomic_DNA"/>
</dbReference>